<dbReference type="InterPro" id="IPR029058">
    <property type="entry name" value="AB_hydrolase_fold"/>
</dbReference>
<evidence type="ECO:0000313" key="3">
    <source>
        <dbReference type="Proteomes" id="UP000321424"/>
    </source>
</evidence>
<comment type="caution">
    <text evidence="2">The sequence shown here is derived from an EMBL/GenBank/DDBJ whole genome shotgun (WGS) entry which is preliminary data.</text>
</comment>
<dbReference type="GO" id="GO:0003824">
    <property type="term" value="F:catalytic activity"/>
    <property type="evidence" value="ECO:0007669"/>
    <property type="project" value="UniProtKB-ARBA"/>
</dbReference>
<accession>A0A511MI11</accession>
<dbReference type="EMBL" id="BJXA01000034">
    <property type="protein sequence ID" value="GEM40272.1"/>
    <property type="molecule type" value="Genomic_DNA"/>
</dbReference>
<reference evidence="2 3" key="1">
    <citation type="submission" date="2019-07" db="EMBL/GenBank/DDBJ databases">
        <title>Whole genome shotgun sequence of Nocardia ninae NBRC 108245.</title>
        <authorList>
            <person name="Hosoyama A."/>
            <person name="Uohara A."/>
            <person name="Ohji S."/>
            <person name="Ichikawa N."/>
        </authorList>
    </citation>
    <scope>NUCLEOTIDE SEQUENCE [LARGE SCALE GENOMIC DNA]</scope>
    <source>
        <strain evidence="2 3">NBRC 108245</strain>
    </source>
</reference>
<dbReference type="Proteomes" id="UP000321424">
    <property type="component" value="Unassembled WGS sequence"/>
</dbReference>
<protein>
    <submittedName>
        <fullName evidence="2">Putative lipase/esterase</fullName>
    </submittedName>
</protein>
<keyword evidence="3" id="KW-1185">Reference proteome</keyword>
<dbReference type="AlphaFoldDB" id="A0A511MI11"/>
<dbReference type="SUPFAM" id="SSF53474">
    <property type="entry name" value="alpha/beta-Hydrolases"/>
    <property type="match status" value="1"/>
</dbReference>
<sequence length="248" mass="26747">MTDTDQQSFDYQERAALDRLLRESGDPGTVISYGPDPDQLAEVFGEPGPTVVLVHGGYFRETTDRTHARPLARALAEAGVHVLLMEYRRTPGDPMTALADLDLLESRLTEPVLWVGHSAGGMLALTRAYERQAAVLALAPVADLARASRLNLGDGAVTAWMGGTPEQQPRRYADLDPQIRLSSKPPGVLLVHGSDDQTVPVALSRDSPAGSVVLPHVHHFDLIDPESEAWAALSELVRSALAGLPRAR</sequence>
<dbReference type="InterPro" id="IPR000073">
    <property type="entry name" value="AB_hydrolase_1"/>
</dbReference>
<gene>
    <name evidence="2" type="ORF">NN4_47910</name>
</gene>
<evidence type="ECO:0000259" key="1">
    <source>
        <dbReference type="Pfam" id="PF12697"/>
    </source>
</evidence>
<evidence type="ECO:0000313" key="2">
    <source>
        <dbReference type="EMBL" id="GEM40272.1"/>
    </source>
</evidence>
<dbReference type="Gene3D" id="3.40.50.1820">
    <property type="entry name" value="alpha/beta hydrolase"/>
    <property type="match status" value="1"/>
</dbReference>
<dbReference type="Pfam" id="PF12697">
    <property type="entry name" value="Abhydrolase_6"/>
    <property type="match status" value="1"/>
</dbReference>
<proteinExistence type="predicted"/>
<organism evidence="2 3">
    <name type="scientific">Nocardia ninae NBRC 108245</name>
    <dbReference type="NCBI Taxonomy" id="1210091"/>
    <lineage>
        <taxon>Bacteria</taxon>
        <taxon>Bacillati</taxon>
        <taxon>Actinomycetota</taxon>
        <taxon>Actinomycetes</taxon>
        <taxon>Mycobacteriales</taxon>
        <taxon>Nocardiaceae</taxon>
        <taxon>Nocardia</taxon>
    </lineage>
</organism>
<name>A0A511MI11_9NOCA</name>
<dbReference type="RefSeq" id="WP_222595146.1">
    <property type="nucleotide sequence ID" value="NZ_BJXA01000034.1"/>
</dbReference>
<feature type="domain" description="AB hydrolase-1" evidence="1">
    <location>
        <begin position="51"/>
        <end position="224"/>
    </location>
</feature>